<evidence type="ECO:0000256" key="1">
    <source>
        <dbReference type="ARBA" id="ARBA00004123"/>
    </source>
</evidence>
<feature type="region of interest" description="Disordered" evidence="5">
    <location>
        <begin position="624"/>
        <end position="645"/>
    </location>
</feature>
<sequence length="645" mass="69962">MPARGARMFHEAGVGSRTGMRAPSMGGAAGVDDLSAYLAAGQRALDEDDEDDEDDDAEDWAQSGEESLQVESEDESRASLRKRKRGDRAAASSSSSRMDIEQSSPPSPRRAIHRTSAYTRSADEDSDAGSVVDHEDLGPSRRRVTKLPDEDYDVEVDFGTGNSFDLSGNGARDMDNVYSDEEDLLQQPRAAAGGSSKSRDDGKKTSAPTAGLAARRKAAAARSARLGDYSQEEEDDVRTMLNGAAEDDAPMPSPSPPLTRAPAKPKAAAKKIAASATAPSKKRGRPPKTPSASQSATSRANAKSKAASMDVSQQQQRVVEQVSAGDRERSASVEGGLRRSGRYRYAPLEHWRGETVRYGRPSLPAVQEEESEEEEGARRVARGAAVPVLKEIIRVPRAQGEGTFSGMRKKRVVKRARKPMGNGATRTPSVTKNEEGVEVITEYAGPAANEPTQNFEDGWDDETSPNALVWDAAAGMEVERRVVCTRKQVRPRPAANASFGFEKIFTLEDHMASGMLEIEIGGDKPYKPSKDNNYVFVVLEGAVDVTIHRTDFRLAPGGIFMVPKDNSYSIRNICHRPVRVFFAQARKPVDPNASNLYTQAGTGGEQSFGNMTYSQPPLQDAHLYTSDPFLAPSSSRDTSSRYARR</sequence>
<feature type="compositionally biased region" description="Low complexity" evidence="5">
    <location>
        <begin position="261"/>
        <end position="279"/>
    </location>
</feature>
<feature type="compositionally biased region" description="Acidic residues" evidence="5">
    <location>
        <begin position="46"/>
        <end position="59"/>
    </location>
</feature>
<feature type="compositionally biased region" description="Polar residues" evidence="5">
    <location>
        <begin position="290"/>
        <end position="301"/>
    </location>
</feature>
<evidence type="ECO:0000256" key="3">
    <source>
        <dbReference type="ARBA" id="ARBA00023125"/>
    </source>
</evidence>
<proteinExistence type="inferred from homology"/>
<accession>A0A0P1BK41</accession>
<evidence type="ECO:0000313" key="8">
    <source>
        <dbReference type="Proteomes" id="UP000054845"/>
    </source>
</evidence>
<dbReference type="SUPFAM" id="SSF51182">
    <property type="entry name" value="RmlC-like cupins"/>
    <property type="match status" value="1"/>
</dbReference>
<dbReference type="CDD" id="cd06993">
    <property type="entry name" value="cupin_CENP-C_C"/>
    <property type="match status" value="1"/>
</dbReference>
<dbReference type="Proteomes" id="UP000054845">
    <property type="component" value="Unassembled WGS sequence"/>
</dbReference>
<dbReference type="AlphaFoldDB" id="A0A0P1BK41"/>
<keyword evidence="4" id="KW-0539">Nucleus</keyword>
<reference evidence="7 8" key="1">
    <citation type="submission" date="2014-09" db="EMBL/GenBank/DDBJ databases">
        <authorList>
            <person name="Magalhaes I.L.F."/>
            <person name="Oliveira U."/>
            <person name="Santos F.R."/>
            <person name="Vidigal T.H.D.A."/>
            <person name="Brescovit A.D."/>
            <person name="Santos A.J."/>
        </authorList>
    </citation>
    <scope>NUCLEOTIDE SEQUENCE [LARGE SCALE GENOMIC DNA]</scope>
</reference>
<name>A0A0P1BK41_9BASI</name>
<evidence type="ECO:0000256" key="4">
    <source>
        <dbReference type="ARBA" id="ARBA00023242"/>
    </source>
</evidence>
<comment type="similarity">
    <text evidence="2">Belongs to the CENP-C/MIF2 family.</text>
</comment>
<protein>
    <submittedName>
        <fullName evidence="7">CENTROMERE PROTEIN C</fullName>
    </submittedName>
</protein>
<dbReference type="InterPro" id="IPR028386">
    <property type="entry name" value="CENP-C/Mif2/cnp3"/>
</dbReference>
<dbReference type="GO" id="GO:0051382">
    <property type="term" value="P:kinetochore assembly"/>
    <property type="evidence" value="ECO:0007669"/>
    <property type="project" value="InterPro"/>
</dbReference>
<evidence type="ECO:0000256" key="5">
    <source>
        <dbReference type="SAM" id="MobiDB-lite"/>
    </source>
</evidence>
<organism evidence="7 8">
    <name type="scientific">Ceraceosorus bombacis</name>
    <dbReference type="NCBI Taxonomy" id="401625"/>
    <lineage>
        <taxon>Eukaryota</taxon>
        <taxon>Fungi</taxon>
        <taxon>Dikarya</taxon>
        <taxon>Basidiomycota</taxon>
        <taxon>Ustilaginomycotina</taxon>
        <taxon>Exobasidiomycetes</taxon>
        <taxon>Ceraceosorales</taxon>
        <taxon>Ceraceosoraceae</taxon>
        <taxon>Ceraceosorus</taxon>
    </lineage>
</organism>
<keyword evidence="8" id="KW-1185">Reference proteome</keyword>
<dbReference type="GO" id="GO:0051315">
    <property type="term" value="P:attachment of mitotic spindle microtubules to kinetochore"/>
    <property type="evidence" value="ECO:0007669"/>
    <property type="project" value="TreeGrafter"/>
</dbReference>
<evidence type="ECO:0000313" key="7">
    <source>
        <dbReference type="EMBL" id="CEH16711.1"/>
    </source>
</evidence>
<dbReference type="OrthoDB" id="1939643at2759"/>
<dbReference type="EMBL" id="CCYA01000391">
    <property type="protein sequence ID" value="CEH16711.1"/>
    <property type="molecule type" value="Genomic_DNA"/>
</dbReference>
<dbReference type="InterPro" id="IPR014710">
    <property type="entry name" value="RmlC-like_jellyroll"/>
</dbReference>
<dbReference type="InterPro" id="IPR011051">
    <property type="entry name" value="RmlC_Cupin_sf"/>
</dbReference>
<feature type="compositionally biased region" description="Low complexity" evidence="5">
    <location>
        <begin position="311"/>
        <end position="323"/>
    </location>
</feature>
<feature type="compositionally biased region" description="Polar residues" evidence="5">
    <location>
        <begin position="632"/>
        <end position="645"/>
    </location>
</feature>
<dbReference type="GO" id="GO:0051455">
    <property type="term" value="P:spindle attachment to meiosis I kinetochore"/>
    <property type="evidence" value="ECO:0007669"/>
    <property type="project" value="TreeGrafter"/>
</dbReference>
<evidence type="ECO:0000256" key="2">
    <source>
        <dbReference type="ARBA" id="ARBA00010291"/>
    </source>
</evidence>
<dbReference type="PANTHER" id="PTHR16684">
    <property type="entry name" value="CENTROMERE PROTEIN C"/>
    <property type="match status" value="1"/>
</dbReference>
<comment type="subcellular location">
    <subcellularLocation>
        <location evidence="1">Nucleus</location>
    </subcellularLocation>
</comment>
<feature type="domain" description="Mif2/CENP-C cupin" evidence="6">
    <location>
        <begin position="499"/>
        <end position="584"/>
    </location>
</feature>
<dbReference type="InterPro" id="IPR025974">
    <property type="entry name" value="Mif2/CENP-C_cupin"/>
</dbReference>
<evidence type="ECO:0000259" key="6">
    <source>
        <dbReference type="Pfam" id="PF11699"/>
    </source>
</evidence>
<dbReference type="STRING" id="401625.A0A0P1BK41"/>
<dbReference type="GO" id="GO:0000776">
    <property type="term" value="C:kinetochore"/>
    <property type="evidence" value="ECO:0007669"/>
    <property type="project" value="InterPro"/>
</dbReference>
<dbReference type="PANTHER" id="PTHR16684:SF11">
    <property type="entry name" value="CENTROMERE PROTEIN C"/>
    <property type="match status" value="1"/>
</dbReference>
<dbReference type="Gene3D" id="2.60.120.10">
    <property type="entry name" value="Jelly Rolls"/>
    <property type="match status" value="1"/>
</dbReference>
<dbReference type="Pfam" id="PF11699">
    <property type="entry name" value="CENP-C_C"/>
    <property type="match status" value="1"/>
</dbReference>
<keyword evidence="3" id="KW-0238">DNA-binding</keyword>
<feature type="region of interest" description="Disordered" evidence="5">
    <location>
        <begin position="1"/>
        <end position="340"/>
    </location>
</feature>
<dbReference type="GO" id="GO:0019237">
    <property type="term" value="F:centromeric DNA binding"/>
    <property type="evidence" value="ECO:0007669"/>
    <property type="project" value="InterPro"/>
</dbReference>
<dbReference type="GO" id="GO:0005634">
    <property type="term" value="C:nucleus"/>
    <property type="evidence" value="ECO:0007669"/>
    <property type="project" value="UniProtKB-SubCell"/>
</dbReference>